<feature type="compositionally biased region" description="Basic and acidic residues" evidence="1">
    <location>
        <begin position="569"/>
        <end position="586"/>
    </location>
</feature>
<keyword evidence="2" id="KW-0472">Membrane</keyword>
<keyword evidence="2" id="KW-1133">Transmembrane helix</keyword>
<feature type="transmembrane region" description="Helical" evidence="2">
    <location>
        <begin position="62"/>
        <end position="82"/>
    </location>
</feature>
<feature type="region of interest" description="Disordered" evidence="1">
    <location>
        <begin position="625"/>
        <end position="644"/>
    </location>
</feature>
<keyword evidence="2" id="KW-0812">Transmembrane</keyword>
<feature type="transmembrane region" description="Helical" evidence="2">
    <location>
        <begin position="444"/>
        <end position="466"/>
    </location>
</feature>
<dbReference type="EMBL" id="JAWDGP010006982">
    <property type="protein sequence ID" value="KAK3731934.1"/>
    <property type="molecule type" value="Genomic_DNA"/>
</dbReference>
<evidence type="ECO:0000256" key="2">
    <source>
        <dbReference type="SAM" id="Phobius"/>
    </source>
</evidence>
<organism evidence="4 5">
    <name type="scientific">Elysia crispata</name>
    <name type="common">lettuce slug</name>
    <dbReference type="NCBI Taxonomy" id="231223"/>
    <lineage>
        <taxon>Eukaryota</taxon>
        <taxon>Metazoa</taxon>
        <taxon>Spiralia</taxon>
        <taxon>Lophotrochozoa</taxon>
        <taxon>Mollusca</taxon>
        <taxon>Gastropoda</taxon>
        <taxon>Heterobranchia</taxon>
        <taxon>Euthyneura</taxon>
        <taxon>Panpulmonata</taxon>
        <taxon>Sacoglossa</taxon>
        <taxon>Placobranchoidea</taxon>
        <taxon>Plakobranchidae</taxon>
        <taxon>Elysia</taxon>
    </lineage>
</organism>
<gene>
    <name evidence="4" type="ORF">RRG08_044993</name>
</gene>
<accession>A0AAE1CS08</accession>
<dbReference type="PROSITE" id="PS50125">
    <property type="entry name" value="GUANYLATE_CYCLASE_2"/>
    <property type="match status" value="1"/>
</dbReference>
<feature type="compositionally biased region" description="Polar residues" evidence="1">
    <location>
        <begin position="172"/>
        <end position="186"/>
    </location>
</feature>
<dbReference type="GO" id="GO:0009190">
    <property type="term" value="P:cyclic nucleotide biosynthetic process"/>
    <property type="evidence" value="ECO:0007669"/>
    <property type="project" value="InterPro"/>
</dbReference>
<feature type="region of interest" description="Disordered" evidence="1">
    <location>
        <begin position="663"/>
        <end position="702"/>
    </location>
</feature>
<feature type="region of interest" description="Disordered" evidence="1">
    <location>
        <begin position="569"/>
        <end position="596"/>
    </location>
</feature>
<dbReference type="GO" id="GO:0035556">
    <property type="term" value="P:intracellular signal transduction"/>
    <property type="evidence" value="ECO:0007669"/>
    <property type="project" value="InterPro"/>
</dbReference>
<feature type="domain" description="Guanylate cyclase" evidence="3">
    <location>
        <begin position="1020"/>
        <end position="1122"/>
    </location>
</feature>
<feature type="region of interest" description="Disordered" evidence="1">
    <location>
        <begin position="519"/>
        <end position="547"/>
    </location>
</feature>
<feature type="region of interest" description="Disordered" evidence="1">
    <location>
        <begin position="161"/>
        <end position="186"/>
    </location>
</feature>
<sequence>MPEPLKPTSSMSRSKPQREASRFHHRMTEDLEEALRKLTKPPQEVEADLTELPSELVVSVPVQLVCTTALVAVFALPVFYLVSSHYREEQHLSRIARLKTDLGKFQRISESTIVDHQAIEENFMGSLSSRPVSTPATAVTEVSSSYFLDRLFSSQQASIINSSRTQPEDGSESTTDTASLSSPGDINNDTLLSADFLARSLSDRLDNREITRHVTDALVKDTSDLFEFSCYQEDEHAPSLPLELLYLRLSMARMWLDTHENYTDSIYENSTMVPISAYLHEVRRMLTTILTDPIIRQGIQYSGLFNRTCNGQQSMLFDRNCSNTGEATVNIVYGSFLCFNTVETLEPRELYGWADIPDSYRNVSCELTNQLFSDLRDALSLLLMMLDQPVLGNKLANESNQDFFQSHFVSRAHVANLKSALTNMAGLLFANMEATSLRLYHRSLLLAHSGVAVYVFAMLVALPAFVSLTLRKRNDLHLVSVASGQILECLSGRIEVLDSQFLRVVPKCLLKVARKSQAKGNNAGRQGSGGNYQISDRGKQKLNREATRSSDWLKERLALRGLARCHGSERGGFEDRQRRQSLREDTSESGSYTDQQRVKQKFLEGKGQVYQGKVVTLLTADNASGEESEAGAEQGEAQLQAGPANTKRLARTCGLKTVYVQSADPQKSLTSDHRATPIVSKTTSLSNDLDESPSPDLDPSVLDPVKDSKTRLEAAASQTRDVIQTIHTQSSCAQSDARQLLTPCPSIVCENKGEGGAMAISPGEHSAIFEQAIYLNNFYSPLSYNLSPAFLYPLPERHRSAPSYVPASPQRAGTSPCYLITSPQHTYTSSRYQNSHSSTPTICLSQSSSCDHQGLSSHQREPTPVTHISVTNSAEFSSQTFSFIQKSQCSLSESLKPSLKTEDSRPHTGAPSSAITPSGGYPKHSVSSSSQEDCMSSRELSTSVGDKSSPSKPVAKTRNVQPGSQGNQILDFTDENRSQGMQIGSKGSDSTRKSVPNTEQLRDSSPSQPRSTPTILRHISVLAITVPEMQAVLDLASHAEFVTILTQLTDILLERMQQYDVFLVDQTKFTFLIGAGSQDLNVSRHVQEVSSLALDFMSSCGDLEIDYSYDRKIRPKMGIHTGLKIFPRLPKDENFIPISGI</sequence>
<reference evidence="4" key="1">
    <citation type="journal article" date="2023" name="G3 (Bethesda)">
        <title>A reference genome for the long-term kleptoplast-retaining sea slug Elysia crispata morphotype clarki.</title>
        <authorList>
            <person name="Eastman K.E."/>
            <person name="Pendleton A.L."/>
            <person name="Shaikh M.A."/>
            <person name="Suttiyut T."/>
            <person name="Ogas R."/>
            <person name="Tomko P."/>
            <person name="Gavelis G."/>
            <person name="Widhalm J.R."/>
            <person name="Wisecaver J.H."/>
        </authorList>
    </citation>
    <scope>NUCLEOTIDE SEQUENCE</scope>
    <source>
        <strain evidence="4">ECLA1</strain>
    </source>
</reference>
<dbReference type="AlphaFoldDB" id="A0AAE1CS08"/>
<evidence type="ECO:0000313" key="5">
    <source>
        <dbReference type="Proteomes" id="UP001283361"/>
    </source>
</evidence>
<dbReference type="InterPro" id="IPR001054">
    <property type="entry name" value="A/G_cyclase"/>
</dbReference>
<feature type="compositionally biased region" description="Basic and acidic residues" evidence="1">
    <location>
        <begin position="16"/>
        <end position="26"/>
    </location>
</feature>
<feature type="region of interest" description="Disordered" evidence="1">
    <location>
        <begin position="1"/>
        <end position="26"/>
    </location>
</feature>
<dbReference type="Proteomes" id="UP001283361">
    <property type="component" value="Unassembled WGS sequence"/>
</dbReference>
<protein>
    <recommendedName>
        <fullName evidence="3">Guanylate cyclase domain-containing protein</fullName>
    </recommendedName>
</protein>
<feature type="compositionally biased region" description="Polar residues" evidence="1">
    <location>
        <begin position="925"/>
        <end position="951"/>
    </location>
</feature>
<feature type="region of interest" description="Disordered" evidence="1">
    <location>
        <begin position="894"/>
        <end position="1013"/>
    </location>
</feature>
<feature type="compositionally biased region" description="Polar residues" evidence="1">
    <location>
        <begin position="958"/>
        <end position="970"/>
    </location>
</feature>
<proteinExistence type="predicted"/>
<feature type="compositionally biased region" description="Low complexity" evidence="1">
    <location>
        <begin position="631"/>
        <end position="642"/>
    </location>
</feature>
<comment type="caution">
    <text evidence="4">The sequence shown here is derived from an EMBL/GenBank/DDBJ whole genome shotgun (WGS) entry which is preliminary data.</text>
</comment>
<evidence type="ECO:0000259" key="3">
    <source>
        <dbReference type="PROSITE" id="PS50125"/>
    </source>
</evidence>
<name>A0AAE1CS08_9GAST</name>
<evidence type="ECO:0000256" key="1">
    <source>
        <dbReference type="SAM" id="MobiDB-lite"/>
    </source>
</evidence>
<feature type="compositionally biased region" description="Polar residues" evidence="1">
    <location>
        <begin position="978"/>
        <end position="1013"/>
    </location>
</feature>
<feature type="compositionally biased region" description="Basic and acidic residues" evidence="1">
    <location>
        <begin position="536"/>
        <end position="547"/>
    </location>
</feature>
<evidence type="ECO:0000313" key="4">
    <source>
        <dbReference type="EMBL" id="KAK3731934.1"/>
    </source>
</evidence>
<keyword evidence="5" id="KW-1185">Reference proteome</keyword>